<sequence>MKILVTGCSGQLGFDVCRELDRRNIAYYGAVRSDFDLTDKKAIQQFIEGYKPEVVIHCAAYTAVDKAEDEVDLCRKINVDAVKAIADGCKLIDAKLIYISTDYVFPGDGEKFYNIDDEKNPPNVYGKSKLDGEEIVKDLLEKYFIVRISWVFGINGHNFIKTMLKLADSHADLKVVDDQIGSPTYTADLAPLLCDMAQSEKYGTYHATNEGICSWAQFAAEIFKLAGKNVEVTGQPSEAYPTKAKRPLNSRLSKKSLDEAGFKRLPDWHDALDRYIKELNG</sequence>
<comment type="caution">
    <text evidence="4">The sequence shown here is derived from an EMBL/GenBank/DDBJ whole genome shotgun (WGS) entry which is preliminary data.</text>
</comment>
<dbReference type="InterPro" id="IPR036291">
    <property type="entry name" value="NAD(P)-bd_dom_sf"/>
</dbReference>
<gene>
    <name evidence="4" type="ORF">HNR32_001946</name>
</gene>
<proteinExistence type="inferred from homology"/>
<dbReference type="AlphaFoldDB" id="A0A840UGB1"/>
<evidence type="ECO:0000313" key="5">
    <source>
        <dbReference type="Proteomes" id="UP000559117"/>
    </source>
</evidence>
<comment type="function">
    <text evidence="2">Catalyzes the reduction of dTDP-6-deoxy-L-lyxo-4-hexulose to yield dTDP-L-rhamnose.</text>
</comment>
<dbReference type="NCBIfam" id="TIGR01214">
    <property type="entry name" value="rmlD"/>
    <property type="match status" value="1"/>
</dbReference>
<dbReference type="PANTHER" id="PTHR10491:SF4">
    <property type="entry name" value="METHIONINE ADENOSYLTRANSFERASE 2 SUBUNIT BETA"/>
    <property type="match status" value="1"/>
</dbReference>
<evidence type="ECO:0000259" key="3">
    <source>
        <dbReference type="Pfam" id="PF04321"/>
    </source>
</evidence>
<protein>
    <recommendedName>
        <fullName evidence="2">dTDP-4-dehydrorhamnose reductase</fullName>
        <ecNumber evidence="2">1.1.1.133</ecNumber>
    </recommendedName>
</protein>
<dbReference type="InterPro" id="IPR029903">
    <property type="entry name" value="RmlD-like-bd"/>
</dbReference>
<organism evidence="4 5">
    <name type="scientific">Pectinatus brassicae</name>
    <dbReference type="NCBI Taxonomy" id="862415"/>
    <lineage>
        <taxon>Bacteria</taxon>
        <taxon>Bacillati</taxon>
        <taxon>Bacillota</taxon>
        <taxon>Negativicutes</taxon>
        <taxon>Selenomonadales</taxon>
        <taxon>Selenomonadaceae</taxon>
        <taxon>Pectinatus</taxon>
    </lineage>
</organism>
<dbReference type="EMBL" id="JACHFH010000024">
    <property type="protein sequence ID" value="MBB5336791.1"/>
    <property type="molecule type" value="Genomic_DNA"/>
</dbReference>
<dbReference type="PANTHER" id="PTHR10491">
    <property type="entry name" value="DTDP-4-DEHYDRORHAMNOSE REDUCTASE"/>
    <property type="match status" value="1"/>
</dbReference>
<dbReference type="SUPFAM" id="SSF51735">
    <property type="entry name" value="NAD(P)-binding Rossmann-fold domains"/>
    <property type="match status" value="1"/>
</dbReference>
<dbReference type="CDD" id="cd05254">
    <property type="entry name" value="dTDP_HR_like_SDR_e"/>
    <property type="match status" value="1"/>
</dbReference>
<evidence type="ECO:0000256" key="2">
    <source>
        <dbReference type="RuleBase" id="RU364082"/>
    </source>
</evidence>
<evidence type="ECO:0000256" key="1">
    <source>
        <dbReference type="ARBA" id="ARBA00010944"/>
    </source>
</evidence>
<dbReference type="Pfam" id="PF04321">
    <property type="entry name" value="RmlD_sub_bind"/>
    <property type="match status" value="1"/>
</dbReference>
<dbReference type="Gene3D" id="3.90.25.10">
    <property type="entry name" value="UDP-galactose 4-epimerase, domain 1"/>
    <property type="match status" value="1"/>
</dbReference>
<comment type="similarity">
    <text evidence="1 2">Belongs to the dTDP-4-dehydrorhamnose reductase family.</text>
</comment>
<dbReference type="UniPathway" id="UPA00124"/>
<dbReference type="InterPro" id="IPR005913">
    <property type="entry name" value="dTDP_dehydrorham_reduct"/>
</dbReference>
<comment type="pathway">
    <text evidence="2">Carbohydrate biosynthesis; dTDP-L-rhamnose biosynthesis.</text>
</comment>
<dbReference type="GO" id="GO:0019305">
    <property type="term" value="P:dTDP-rhamnose biosynthetic process"/>
    <property type="evidence" value="ECO:0007669"/>
    <property type="project" value="UniProtKB-UniPathway"/>
</dbReference>
<evidence type="ECO:0000313" key="4">
    <source>
        <dbReference type="EMBL" id="MBB5336791.1"/>
    </source>
</evidence>
<dbReference type="RefSeq" id="WP_183862048.1">
    <property type="nucleotide sequence ID" value="NZ_JACHFH010000024.1"/>
</dbReference>
<accession>A0A840UGB1</accession>
<dbReference type="GO" id="GO:0005829">
    <property type="term" value="C:cytosol"/>
    <property type="evidence" value="ECO:0007669"/>
    <property type="project" value="TreeGrafter"/>
</dbReference>
<dbReference type="EC" id="1.1.1.133" evidence="2"/>
<dbReference type="GO" id="GO:0008831">
    <property type="term" value="F:dTDP-4-dehydrorhamnose reductase activity"/>
    <property type="evidence" value="ECO:0007669"/>
    <property type="project" value="UniProtKB-EC"/>
</dbReference>
<dbReference type="Gene3D" id="3.40.50.720">
    <property type="entry name" value="NAD(P)-binding Rossmann-like Domain"/>
    <property type="match status" value="1"/>
</dbReference>
<keyword evidence="2 4" id="KW-0560">Oxidoreductase</keyword>
<keyword evidence="2" id="KW-0521">NADP</keyword>
<reference evidence="4 5" key="1">
    <citation type="submission" date="2020-08" db="EMBL/GenBank/DDBJ databases">
        <title>Genomic Encyclopedia of Type Strains, Phase IV (KMG-IV): sequencing the most valuable type-strain genomes for metagenomic binning, comparative biology and taxonomic classification.</title>
        <authorList>
            <person name="Goeker M."/>
        </authorList>
    </citation>
    <scope>NUCLEOTIDE SEQUENCE [LARGE SCALE GENOMIC DNA]</scope>
    <source>
        <strain evidence="4 5">DSM 24661</strain>
    </source>
</reference>
<name>A0A840UGB1_9FIRM</name>
<keyword evidence="5" id="KW-1185">Reference proteome</keyword>
<dbReference type="Proteomes" id="UP000559117">
    <property type="component" value="Unassembled WGS sequence"/>
</dbReference>
<feature type="domain" description="RmlD-like substrate binding" evidence="3">
    <location>
        <begin position="1"/>
        <end position="279"/>
    </location>
</feature>